<dbReference type="GO" id="GO:0008168">
    <property type="term" value="F:methyltransferase activity"/>
    <property type="evidence" value="ECO:0007669"/>
    <property type="project" value="UniProtKB-KW"/>
</dbReference>
<evidence type="ECO:0000256" key="5">
    <source>
        <dbReference type="ARBA" id="ARBA00022490"/>
    </source>
</evidence>
<dbReference type="SUPFAM" id="SSF75217">
    <property type="entry name" value="alpha/beta knot"/>
    <property type="match status" value="1"/>
</dbReference>
<keyword evidence="6 12" id="KW-0698">rRNA processing</keyword>
<sequence length="227" mass="26046">MNRFFVDTKVNDTFILDKETIKHLMVIRAKEKQFICVYQNEFYLCVLDDNNNAQIIQKLEENHELNNEVILALSVIKLDRFEWALQKATELGVSKIIPMLTQYTQHDLVKFNKFSAKYDRFNTILKNAAEQSFRNKIPELLPLTKFEDVIQMQCAAKFIAHEKIATSIPLPQPIQSDVLFLVGPEGGFSQDEILLAQQNGVEAISLGSRILRAETAAIYLLSQIKIQ</sequence>
<reference evidence="14" key="1">
    <citation type="submission" date="2023-08" db="EMBL/GenBank/DDBJ databases">
        <title>Complete genome sequence of Mycoplasma seminis 2200.</title>
        <authorList>
            <person name="Spergser J."/>
        </authorList>
    </citation>
    <scope>NUCLEOTIDE SEQUENCE [LARGE SCALE GENOMIC DNA]</scope>
    <source>
        <strain evidence="14">2200</strain>
    </source>
</reference>
<evidence type="ECO:0000256" key="1">
    <source>
        <dbReference type="ARBA" id="ARBA00004496"/>
    </source>
</evidence>
<comment type="similarity">
    <text evidence="2 12">Belongs to the RNA methyltransferase RsmE family.</text>
</comment>
<dbReference type="InterPro" id="IPR046886">
    <property type="entry name" value="RsmE_MTase_dom"/>
</dbReference>
<dbReference type="Proteomes" id="UP001237011">
    <property type="component" value="Chromosome"/>
</dbReference>
<evidence type="ECO:0000256" key="11">
    <source>
        <dbReference type="ARBA" id="ARBA00047944"/>
    </source>
</evidence>
<dbReference type="InterPro" id="IPR029028">
    <property type="entry name" value="Alpha/beta_knot_MTases"/>
</dbReference>
<accession>A0ABY9HAR2</accession>
<dbReference type="Pfam" id="PF04452">
    <property type="entry name" value="Methyltrans_RNA"/>
    <property type="match status" value="1"/>
</dbReference>
<dbReference type="PANTHER" id="PTHR30027:SF3">
    <property type="entry name" value="16S RRNA (URACIL(1498)-N(3))-METHYLTRANSFERASE"/>
    <property type="match status" value="1"/>
</dbReference>
<comment type="subcellular location">
    <subcellularLocation>
        <location evidence="1 12">Cytoplasm</location>
    </subcellularLocation>
</comment>
<evidence type="ECO:0000256" key="12">
    <source>
        <dbReference type="PIRNR" id="PIRNR015601"/>
    </source>
</evidence>
<dbReference type="PIRSF" id="PIRSF015601">
    <property type="entry name" value="MTase_slr0722"/>
    <property type="match status" value="1"/>
</dbReference>
<comment type="catalytic activity">
    <reaction evidence="11 12">
        <text>uridine(1498) in 16S rRNA + S-adenosyl-L-methionine = N(3)-methyluridine(1498) in 16S rRNA + S-adenosyl-L-homocysteine + H(+)</text>
        <dbReference type="Rhea" id="RHEA:42920"/>
        <dbReference type="Rhea" id="RHEA-COMP:10283"/>
        <dbReference type="Rhea" id="RHEA-COMP:10284"/>
        <dbReference type="ChEBI" id="CHEBI:15378"/>
        <dbReference type="ChEBI" id="CHEBI:57856"/>
        <dbReference type="ChEBI" id="CHEBI:59789"/>
        <dbReference type="ChEBI" id="CHEBI:65315"/>
        <dbReference type="ChEBI" id="CHEBI:74502"/>
        <dbReference type="EC" id="2.1.1.193"/>
    </reaction>
</comment>
<dbReference type="EC" id="2.1.1.193" evidence="3 12"/>
<dbReference type="EMBL" id="CP132191">
    <property type="protein sequence ID" value="WLP85632.1"/>
    <property type="molecule type" value="Genomic_DNA"/>
</dbReference>
<dbReference type="CDD" id="cd18084">
    <property type="entry name" value="RsmE-like"/>
    <property type="match status" value="1"/>
</dbReference>
<keyword evidence="7 12" id="KW-0489">Methyltransferase</keyword>
<comment type="function">
    <text evidence="10 12">Specifically methylates the N3 position of the uracil ring of uridine 1498 (m3U1498) in 16S rRNA. Acts on the fully assembled 30S ribosomal subunit.</text>
</comment>
<dbReference type="PANTHER" id="PTHR30027">
    <property type="entry name" value="RIBOSOMAL RNA SMALL SUBUNIT METHYLTRANSFERASE E"/>
    <property type="match status" value="1"/>
</dbReference>
<organism evidence="14 15">
    <name type="scientific">Mycoplasma seminis</name>
    <dbReference type="NCBI Taxonomy" id="512749"/>
    <lineage>
        <taxon>Bacteria</taxon>
        <taxon>Bacillati</taxon>
        <taxon>Mycoplasmatota</taxon>
        <taxon>Mollicutes</taxon>
        <taxon>Mycoplasmataceae</taxon>
        <taxon>Mycoplasma</taxon>
    </lineage>
</organism>
<gene>
    <name evidence="14" type="ORF">Q8852_00505</name>
</gene>
<evidence type="ECO:0000313" key="14">
    <source>
        <dbReference type="EMBL" id="WLP85632.1"/>
    </source>
</evidence>
<evidence type="ECO:0000256" key="7">
    <source>
        <dbReference type="ARBA" id="ARBA00022603"/>
    </source>
</evidence>
<keyword evidence="5 12" id="KW-0963">Cytoplasm</keyword>
<evidence type="ECO:0000259" key="13">
    <source>
        <dbReference type="Pfam" id="PF04452"/>
    </source>
</evidence>
<evidence type="ECO:0000256" key="9">
    <source>
        <dbReference type="ARBA" id="ARBA00022691"/>
    </source>
</evidence>
<evidence type="ECO:0000256" key="3">
    <source>
        <dbReference type="ARBA" id="ARBA00012328"/>
    </source>
</evidence>
<keyword evidence="8 12" id="KW-0808">Transferase</keyword>
<dbReference type="InterPro" id="IPR029026">
    <property type="entry name" value="tRNA_m1G_MTases_N"/>
</dbReference>
<feature type="domain" description="Ribosomal RNA small subunit methyltransferase E methyltransferase" evidence="13">
    <location>
        <begin position="64"/>
        <end position="224"/>
    </location>
</feature>
<evidence type="ECO:0000256" key="2">
    <source>
        <dbReference type="ARBA" id="ARBA00005528"/>
    </source>
</evidence>
<keyword evidence="9 12" id="KW-0949">S-adenosyl-L-methionine</keyword>
<evidence type="ECO:0000256" key="6">
    <source>
        <dbReference type="ARBA" id="ARBA00022552"/>
    </source>
</evidence>
<evidence type="ECO:0000256" key="8">
    <source>
        <dbReference type="ARBA" id="ARBA00022679"/>
    </source>
</evidence>
<name>A0ABY9HAR2_9MOLU</name>
<dbReference type="RefSeq" id="WP_305938062.1">
    <property type="nucleotide sequence ID" value="NZ_CP132191.1"/>
</dbReference>
<evidence type="ECO:0000256" key="4">
    <source>
        <dbReference type="ARBA" id="ARBA00013673"/>
    </source>
</evidence>
<dbReference type="Gene3D" id="2.40.240.20">
    <property type="entry name" value="Hypothetical PUA domain-like, domain 1"/>
    <property type="match status" value="1"/>
</dbReference>
<dbReference type="GO" id="GO:0032259">
    <property type="term" value="P:methylation"/>
    <property type="evidence" value="ECO:0007669"/>
    <property type="project" value="UniProtKB-KW"/>
</dbReference>
<evidence type="ECO:0000313" key="15">
    <source>
        <dbReference type="Proteomes" id="UP001237011"/>
    </source>
</evidence>
<dbReference type="NCBIfam" id="NF008701">
    <property type="entry name" value="PRK11713.5-5"/>
    <property type="match status" value="1"/>
</dbReference>
<protein>
    <recommendedName>
        <fullName evidence="4 12">Ribosomal RNA small subunit methyltransferase E</fullName>
        <ecNumber evidence="3 12">2.1.1.193</ecNumber>
    </recommendedName>
</protein>
<dbReference type="InterPro" id="IPR006700">
    <property type="entry name" value="RsmE"/>
</dbReference>
<evidence type="ECO:0000256" key="10">
    <source>
        <dbReference type="ARBA" id="ARBA00025699"/>
    </source>
</evidence>
<dbReference type="Gene3D" id="3.40.1280.10">
    <property type="match status" value="1"/>
</dbReference>
<dbReference type="NCBIfam" id="TIGR00046">
    <property type="entry name" value="RsmE family RNA methyltransferase"/>
    <property type="match status" value="1"/>
</dbReference>
<proteinExistence type="inferred from homology"/>
<keyword evidence="15" id="KW-1185">Reference proteome</keyword>